<keyword evidence="5 8" id="KW-0057">Aromatic amino acid biosynthesis</keyword>
<evidence type="ECO:0000256" key="4">
    <source>
        <dbReference type="ARBA" id="ARBA00022822"/>
    </source>
</evidence>
<feature type="active site" description="Proton acceptor" evidence="8">
    <location>
        <position position="46"/>
    </location>
</feature>
<dbReference type="PROSITE" id="PS00167">
    <property type="entry name" value="TRP_SYNTHASE_ALPHA"/>
    <property type="match status" value="1"/>
</dbReference>
<evidence type="ECO:0000256" key="2">
    <source>
        <dbReference type="ARBA" id="ARBA00011270"/>
    </source>
</evidence>
<dbReference type="NCBIfam" id="TIGR00262">
    <property type="entry name" value="trpA"/>
    <property type="match status" value="1"/>
</dbReference>
<comment type="pathway">
    <text evidence="1 8">Amino-acid biosynthesis; L-tryptophan biosynthesis; L-tryptophan from chorismate: step 5/5.</text>
</comment>
<dbReference type="Gene3D" id="3.20.20.70">
    <property type="entry name" value="Aldolase class I"/>
    <property type="match status" value="1"/>
</dbReference>
<dbReference type="EMBL" id="DYVX01000084">
    <property type="protein sequence ID" value="HJF92804.1"/>
    <property type="molecule type" value="Genomic_DNA"/>
</dbReference>
<dbReference type="InterPro" id="IPR002028">
    <property type="entry name" value="Trp_synthase_suA"/>
</dbReference>
<dbReference type="AlphaFoldDB" id="A0A921HYQ2"/>
<dbReference type="OrthoDB" id="9804578at2"/>
<keyword evidence="4 8" id="KW-0822">Tryptophan biosynthesis</keyword>
<dbReference type="Proteomes" id="UP000717835">
    <property type="component" value="Unassembled WGS sequence"/>
</dbReference>
<gene>
    <name evidence="8 10" type="primary">trpA</name>
    <name evidence="10" type="ORF">K8W02_10560</name>
</gene>
<organism evidence="10 11">
    <name type="scientific">Mediterranea massiliensis</name>
    <dbReference type="NCBI Taxonomy" id="1841865"/>
    <lineage>
        <taxon>Bacteria</taxon>
        <taxon>Pseudomonadati</taxon>
        <taxon>Bacteroidota</taxon>
        <taxon>Bacteroidia</taxon>
        <taxon>Bacteroidales</taxon>
        <taxon>Bacteroidaceae</taxon>
        <taxon>Mediterranea</taxon>
    </lineage>
</organism>
<dbReference type="InterPro" id="IPR011060">
    <property type="entry name" value="RibuloseP-bd_barrel"/>
</dbReference>
<evidence type="ECO:0000313" key="10">
    <source>
        <dbReference type="EMBL" id="HJF92804.1"/>
    </source>
</evidence>
<keyword evidence="6 8" id="KW-0456">Lyase</keyword>
<protein>
    <recommendedName>
        <fullName evidence="8">Tryptophan synthase alpha chain</fullName>
        <ecNumber evidence="8">4.2.1.20</ecNumber>
    </recommendedName>
</protein>
<dbReference type="CDD" id="cd04724">
    <property type="entry name" value="Tryptophan_synthase_alpha"/>
    <property type="match status" value="1"/>
</dbReference>
<accession>A0A921HYQ2</accession>
<proteinExistence type="inferred from homology"/>
<dbReference type="EC" id="4.2.1.20" evidence="8"/>
<dbReference type="Pfam" id="PF00290">
    <property type="entry name" value="Trp_syntA"/>
    <property type="match status" value="1"/>
</dbReference>
<dbReference type="GO" id="GO:0005829">
    <property type="term" value="C:cytosol"/>
    <property type="evidence" value="ECO:0007669"/>
    <property type="project" value="TreeGrafter"/>
</dbReference>
<comment type="function">
    <text evidence="8">The alpha subunit is responsible for the aldol cleavage of indoleglycerol phosphate to indole and glyceraldehyde 3-phosphate.</text>
</comment>
<comment type="subunit">
    <text evidence="2 8">Tetramer of two alpha and two beta chains.</text>
</comment>
<evidence type="ECO:0000256" key="1">
    <source>
        <dbReference type="ARBA" id="ARBA00004733"/>
    </source>
</evidence>
<dbReference type="InterPro" id="IPR013785">
    <property type="entry name" value="Aldolase_TIM"/>
</dbReference>
<evidence type="ECO:0000256" key="3">
    <source>
        <dbReference type="ARBA" id="ARBA00022605"/>
    </source>
</evidence>
<dbReference type="InterPro" id="IPR018204">
    <property type="entry name" value="Trp_synthase_alpha_AS"/>
</dbReference>
<dbReference type="RefSeq" id="WP_072546433.1">
    <property type="nucleotide sequence ID" value="NZ_CALUIP010000005.1"/>
</dbReference>
<evidence type="ECO:0000256" key="8">
    <source>
        <dbReference type="HAMAP-Rule" id="MF_00131"/>
    </source>
</evidence>
<name>A0A921HYQ2_9BACT</name>
<comment type="caution">
    <text evidence="10">The sequence shown here is derived from an EMBL/GenBank/DDBJ whole genome shotgun (WGS) entry which is preliminary data.</text>
</comment>
<evidence type="ECO:0000256" key="6">
    <source>
        <dbReference type="ARBA" id="ARBA00023239"/>
    </source>
</evidence>
<dbReference type="GO" id="GO:0004834">
    <property type="term" value="F:tryptophan synthase activity"/>
    <property type="evidence" value="ECO:0007669"/>
    <property type="project" value="UniProtKB-UniRule"/>
</dbReference>
<reference evidence="10" key="1">
    <citation type="journal article" date="2021" name="PeerJ">
        <title>Extensive microbial diversity within the chicken gut microbiome revealed by metagenomics and culture.</title>
        <authorList>
            <person name="Gilroy R."/>
            <person name="Ravi A."/>
            <person name="Getino M."/>
            <person name="Pursley I."/>
            <person name="Horton D.L."/>
            <person name="Alikhan N.F."/>
            <person name="Baker D."/>
            <person name="Gharbi K."/>
            <person name="Hall N."/>
            <person name="Watson M."/>
            <person name="Adriaenssens E.M."/>
            <person name="Foster-Nyarko E."/>
            <person name="Jarju S."/>
            <person name="Secka A."/>
            <person name="Antonio M."/>
            <person name="Oren A."/>
            <person name="Chaudhuri R.R."/>
            <person name="La Ragione R."/>
            <person name="Hildebrand F."/>
            <person name="Pallen M.J."/>
        </authorList>
    </citation>
    <scope>NUCLEOTIDE SEQUENCE</scope>
    <source>
        <strain evidence="10">CHK55-1828</strain>
    </source>
</reference>
<evidence type="ECO:0000256" key="7">
    <source>
        <dbReference type="ARBA" id="ARBA00049047"/>
    </source>
</evidence>
<dbReference type="PANTHER" id="PTHR43406:SF1">
    <property type="entry name" value="TRYPTOPHAN SYNTHASE ALPHA CHAIN, CHLOROPLASTIC"/>
    <property type="match status" value="1"/>
</dbReference>
<evidence type="ECO:0000256" key="9">
    <source>
        <dbReference type="RuleBase" id="RU003662"/>
    </source>
</evidence>
<dbReference type="PANTHER" id="PTHR43406">
    <property type="entry name" value="TRYPTOPHAN SYNTHASE, ALPHA CHAIN"/>
    <property type="match status" value="1"/>
</dbReference>
<feature type="active site" description="Proton acceptor" evidence="8">
    <location>
        <position position="57"/>
    </location>
</feature>
<keyword evidence="3 8" id="KW-0028">Amino-acid biosynthesis</keyword>
<dbReference type="HAMAP" id="MF_00131">
    <property type="entry name" value="Trp_synth_alpha"/>
    <property type="match status" value="1"/>
</dbReference>
<evidence type="ECO:0000313" key="11">
    <source>
        <dbReference type="Proteomes" id="UP000717835"/>
    </source>
</evidence>
<comment type="similarity">
    <text evidence="8 9">Belongs to the TrpA family.</text>
</comment>
<sequence>MNRIDQLFQTKSSRILSIYFCAGCPTLDGTAATIQALQDAGVDMIEVGVPFSDPLADGPIIQQATTTALRNGMNVRLLFDQLADIRRTVHIPLLLMGYLNPILQFGFEAFCQRCRACGIDGLIIPDLPLREYCLHYKETAERYGLHVVMLVTPETSDERVREIDRQTGGFIYMVSSAAVTGAQRSFDEQKQAYFHRIDSLGLKHPRLVGFGISNKATFEAACQASSGAIIGSRFVTLLNEAQGDAATAIAQLKEALTKD</sequence>
<evidence type="ECO:0000256" key="5">
    <source>
        <dbReference type="ARBA" id="ARBA00023141"/>
    </source>
</evidence>
<reference evidence="10" key="2">
    <citation type="submission" date="2021-09" db="EMBL/GenBank/DDBJ databases">
        <authorList>
            <person name="Gilroy R."/>
        </authorList>
    </citation>
    <scope>NUCLEOTIDE SEQUENCE</scope>
    <source>
        <strain evidence="10">CHK55-1828</strain>
    </source>
</reference>
<comment type="catalytic activity">
    <reaction evidence="7 8">
        <text>(1S,2R)-1-C-(indol-3-yl)glycerol 3-phosphate + L-serine = D-glyceraldehyde 3-phosphate + L-tryptophan + H2O</text>
        <dbReference type="Rhea" id="RHEA:10532"/>
        <dbReference type="ChEBI" id="CHEBI:15377"/>
        <dbReference type="ChEBI" id="CHEBI:33384"/>
        <dbReference type="ChEBI" id="CHEBI:57912"/>
        <dbReference type="ChEBI" id="CHEBI:58866"/>
        <dbReference type="ChEBI" id="CHEBI:59776"/>
        <dbReference type="EC" id="4.2.1.20"/>
    </reaction>
</comment>
<dbReference type="SUPFAM" id="SSF51366">
    <property type="entry name" value="Ribulose-phoshate binding barrel"/>
    <property type="match status" value="1"/>
</dbReference>